<feature type="domain" description="Sodium channel modifier 1 zinc-finger" evidence="12">
    <location>
        <begin position="44"/>
        <end position="69"/>
    </location>
</feature>
<accession>A0A8W8MXG8</accession>
<feature type="domain" description="Sodium channel modifier 1 acidic C-terminal" evidence="13">
    <location>
        <begin position="313"/>
        <end position="353"/>
    </location>
</feature>
<evidence type="ECO:0000256" key="5">
    <source>
        <dbReference type="ARBA" id="ARBA00022723"/>
    </source>
</evidence>
<sequence>MSFKRDGDDVDQLGVLRRRRVKELFTEDIPEDEALLTSNGRYACLVCANRPVFDTVIVLSQHRQGKKHQAYFVQFQEKKDELDMLIKQRKQDQYLKDGTTDIKQATTSHKGLGCGHRYDPRVKKKFQSQKTRVSLSGPSDGETPCQSEAHTATDIASLPGNSRVIIPSPKVAGILKKEFPINESKIEKSKVPSCSSGEFNTNEKFRQHIMGQKGPFLHDKQLKNIFSGPTSNSFTPMPYKRKAAYGDDIQCKSKQTKESCHNAIDNNSKPGCASKTYEQNHHVNEIDLTSVFKSKIKKPTTQKSQEDKKRLQEKQELADKYLYYRGGGWKKNWKGEWIKDEDVEFDSDEEPPDLP</sequence>
<dbReference type="OMA" id="NGRFTCT"/>
<dbReference type="AlphaFoldDB" id="A0A8W8MXG8"/>
<name>A0A8W8MXG8_MAGGI</name>
<dbReference type="GO" id="GO:0005681">
    <property type="term" value="C:spliceosomal complex"/>
    <property type="evidence" value="ECO:0007669"/>
    <property type="project" value="UniProtKB-KW"/>
</dbReference>
<dbReference type="InterPro" id="IPR033570">
    <property type="entry name" value="SCNM1"/>
</dbReference>
<dbReference type="GO" id="GO:0008380">
    <property type="term" value="P:RNA splicing"/>
    <property type="evidence" value="ECO:0007669"/>
    <property type="project" value="UniProtKB-KW"/>
</dbReference>
<dbReference type="InterPro" id="IPR031622">
    <property type="entry name" value="Znf-SCNM1"/>
</dbReference>
<keyword evidence="4" id="KW-0507">mRNA processing</keyword>
<protein>
    <recommendedName>
        <fullName evidence="3">Sodium channel modifier 1</fullName>
    </recommendedName>
</protein>
<dbReference type="PANTHER" id="PTHR32297">
    <property type="entry name" value="SODIUM CHANNEL MODIFIER 1"/>
    <property type="match status" value="1"/>
</dbReference>
<organism evidence="14 15">
    <name type="scientific">Magallana gigas</name>
    <name type="common">Pacific oyster</name>
    <name type="synonym">Crassostrea gigas</name>
    <dbReference type="NCBI Taxonomy" id="29159"/>
    <lineage>
        <taxon>Eukaryota</taxon>
        <taxon>Metazoa</taxon>
        <taxon>Spiralia</taxon>
        <taxon>Lophotrochozoa</taxon>
        <taxon>Mollusca</taxon>
        <taxon>Bivalvia</taxon>
        <taxon>Autobranchia</taxon>
        <taxon>Pteriomorphia</taxon>
        <taxon>Ostreida</taxon>
        <taxon>Ostreoidea</taxon>
        <taxon>Ostreidae</taxon>
        <taxon>Magallana</taxon>
    </lineage>
</organism>
<dbReference type="GO" id="GO:0008270">
    <property type="term" value="F:zinc ion binding"/>
    <property type="evidence" value="ECO:0007669"/>
    <property type="project" value="UniProtKB-KW"/>
</dbReference>
<evidence type="ECO:0000256" key="8">
    <source>
        <dbReference type="ARBA" id="ARBA00022833"/>
    </source>
</evidence>
<evidence type="ECO:0000313" key="14">
    <source>
        <dbReference type="EnsemblMetazoa" id="G4370.4:cds"/>
    </source>
</evidence>
<dbReference type="EnsemblMetazoa" id="G4370.4">
    <property type="protein sequence ID" value="G4370.4:cds"/>
    <property type="gene ID" value="G4370"/>
</dbReference>
<keyword evidence="7" id="KW-0863">Zinc-finger</keyword>
<dbReference type="Pfam" id="PF15805">
    <property type="entry name" value="SCNM1_acidic"/>
    <property type="match status" value="1"/>
</dbReference>
<keyword evidence="8" id="KW-0862">Zinc</keyword>
<proteinExistence type="predicted"/>
<evidence type="ECO:0000256" key="1">
    <source>
        <dbReference type="ARBA" id="ARBA00004324"/>
    </source>
</evidence>
<dbReference type="PANTHER" id="PTHR32297:SF1">
    <property type="entry name" value="SODIUM CHANNEL MODIFIER 1"/>
    <property type="match status" value="1"/>
</dbReference>
<evidence type="ECO:0000256" key="10">
    <source>
        <dbReference type="ARBA" id="ARBA00023242"/>
    </source>
</evidence>
<dbReference type="GO" id="GO:0016607">
    <property type="term" value="C:nuclear speck"/>
    <property type="evidence" value="ECO:0007669"/>
    <property type="project" value="UniProtKB-SubCell"/>
</dbReference>
<comment type="subcellular location">
    <subcellularLocation>
        <location evidence="1">Nucleus speckle</location>
    </subcellularLocation>
    <subcellularLocation>
        <location evidence="2">Nucleus</location>
        <location evidence="2">Nucleoplasm</location>
    </subcellularLocation>
</comment>
<keyword evidence="9" id="KW-0508">mRNA splicing</keyword>
<evidence type="ECO:0000256" key="7">
    <source>
        <dbReference type="ARBA" id="ARBA00022771"/>
    </source>
</evidence>
<evidence type="ECO:0000313" key="15">
    <source>
        <dbReference type="Proteomes" id="UP000005408"/>
    </source>
</evidence>
<dbReference type="InterPro" id="IPR031625">
    <property type="entry name" value="SCNM1_acidic"/>
</dbReference>
<keyword evidence="10" id="KW-0539">Nucleus</keyword>
<evidence type="ECO:0000256" key="9">
    <source>
        <dbReference type="ARBA" id="ARBA00023187"/>
    </source>
</evidence>
<evidence type="ECO:0000259" key="12">
    <source>
        <dbReference type="Pfam" id="PF15803"/>
    </source>
</evidence>
<evidence type="ECO:0000256" key="4">
    <source>
        <dbReference type="ARBA" id="ARBA00022664"/>
    </source>
</evidence>
<dbReference type="Proteomes" id="UP000005408">
    <property type="component" value="Unassembled WGS sequence"/>
</dbReference>
<feature type="compositionally biased region" description="Polar residues" evidence="11">
    <location>
        <begin position="128"/>
        <end position="137"/>
    </location>
</feature>
<evidence type="ECO:0000256" key="11">
    <source>
        <dbReference type="SAM" id="MobiDB-lite"/>
    </source>
</evidence>
<reference evidence="14" key="1">
    <citation type="submission" date="2022-08" db="UniProtKB">
        <authorList>
            <consortium name="EnsemblMetazoa"/>
        </authorList>
    </citation>
    <scope>IDENTIFICATION</scope>
    <source>
        <strain evidence="14">05x7-T-G4-1.051#20</strain>
    </source>
</reference>
<evidence type="ECO:0000256" key="6">
    <source>
        <dbReference type="ARBA" id="ARBA00022728"/>
    </source>
</evidence>
<keyword evidence="15" id="KW-1185">Reference proteome</keyword>
<dbReference type="OrthoDB" id="1924550at2759"/>
<keyword evidence="5" id="KW-0479">Metal-binding</keyword>
<dbReference type="Pfam" id="PF15803">
    <property type="entry name" value="zf-SCNM1"/>
    <property type="match status" value="1"/>
</dbReference>
<evidence type="ECO:0000256" key="2">
    <source>
        <dbReference type="ARBA" id="ARBA00004642"/>
    </source>
</evidence>
<dbReference type="GO" id="GO:0006397">
    <property type="term" value="P:mRNA processing"/>
    <property type="evidence" value="ECO:0007669"/>
    <property type="project" value="UniProtKB-KW"/>
</dbReference>
<keyword evidence="6" id="KW-0747">Spliceosome</keyword>
<feature type="region of interest" description="Disordered" evidence="11">
    <location>
        <begin position="125"/>
        <end position="147"/>
    </location>
</feature>
<evidence type="ECO:0000259" key="13">
    <source>
        <dbReference type="Pfam" id="PF15805"/>
    </source>
</evidence>
<evidence type="ECO:0000256" key="3">
    <source>
        <dbReference type="ARBA" id="ARBA00020620"/>
    </source>
</evidence>